<dbReference type="InterPro" id="IPR050638">
    <property type="entry name" value="AA-Vitamin_Transporters"/>
</dbReference>
<feature type="domain" description="EamA" evidence="9">
    <location>
        <begin position="15"/>
        <end position="146"/>
    </location>
</feature>
<feature type="domain" description="EamA" evidence="9">
    <location>
        <begin position="162"/>
        <end position="297"/>
    </location>
</feature>
<dbReference type="AlphaFoldDB" id="A0A0G4JR07"/>
<dbReference type="Proteomes" id="UP000044377">
    <property type="component" value="Unassembled WGS sequence"/>
</dbReference>
<feature type="transmembrane region" description="Helical" evidence="8">
    <location>
        <begin position="280"/>
        <end position="298"/>
    </location>
</feature>
<evidence type="ECO:0000313" key="10">
    <source>
        <dbReference type="EMBL" id="CPR14362.1"/>
    </source>
</evidence>
<dbReference type="InterPro" id="IPR037185">
    <property type="entry name" value="EmrE-like"/>
</dbReference>
<name>A0A0G4JR07_9GAMM</name>
<keyword evidence="5 8" id="KW-1133">Transmembrane helix</keyword>
<dbReference type="RefSeq" id="WP_048636195.1">
    <property type="nucleotide sequence ID" value="NZ_CGIG01000001.1"/>
</dbReference>
<dbReference type="PANTHER" id="PTHR32322:SF18">
    <property type="entry name" value="S-ADENOSYLMETHIONINE_S-ADENOSYLHOMOCYSTEINE TRANSPORTER"/>
    <property type="match status" value="1"/>
</dbReference>
<gene>
    <name evidence="10" type="ORF">BN1221_00769c</name>
</gene>
<reference evidence="11" key="1">
    <citation type="submission" date="2015-01" db="EMBL/GenBank/DDBJ databases">
        <authorList>
            <person name="Paterson Steve"/>
        </authorList>
    </citation>
    <scope>NUCLEOTIDE SEQUENCE [LARGE SCALE GENOMIC DNA]</scope>
    <source>
        <strain evidence="11">OBR1</strain>
    </source>
</reference>
<feature type="transmembrane region" description="Helical" evidence="8">
    <location>
        <begin position="222"/>
        <end position="243"/>
    </location>
</feature>
<protein>
    <recommendedName>
        <fullName evidence="7">Threonine/homoserine exporter RhtA</fullName>
    </recommendedName>
</protein>
<evidence type="ECO:0000256" key="7">
    <source>
        <dbReference type="ARBA" id="ARBA00040595"/>
    </source>
</evidence>
<dbReference type="GO" id="GO:0005886">
    <property type="term" value="C:plasma membrane"/>
    <property type="evidence" value="ECO:0007669"/>
    <property type="project" value="UniProtKB-SubCell"/>
</dbReference>
<keyword evidence="6 8" id="KW-0472">Membrane</keyword>
<evidence type="ECO:0000256" key="8">
    <source>
        <dbReference type="SAM" id="Phobius"/>
    </source>
</evidence>
<feature type="transmembrane region" description="Helical" evidence="8">
    <location>
        <begin position="157"/>
        <end position="178"/>
    </location>
</feature>
<evidence type="ECO:0000313" key="11">
    <source>
        <dbReference type="Proteomes" id="UP000044377"/>
    </source>
</evidence>
<evidence type="ECO:0000256" key="3">
    <source>
        <dbReference type="ARBA" id="ARBA00022475"/>
    </source>
</evidence>
<dbReference type="STRING" id="1109412.BN1221_00769c"/>
<feature type="transmembrane region" description="Helical" evidence="8">
    <location>
        <begin position="105"/>
        <end position="123"/>
    </location>
</feature>
<evidence type="ECO:0000256" key="5">
    <source>
        <dbReference type="ARBA" id="ARBA00022989"/>
    </source>
</evidence>
<dbReference type="Pfam" id="PF00892">
    <property type="entry name" value="EamA"/>
    <property type="match status" value="2"/>
</dbReference>
<keyword evidence="11" id="KW-1185">Reference proteome</keyword>
<evidence type="ECO:0000256" key="1">
    <source>
        <dbReference type="ARBA" id="ARBA00004651"/>
    </source>
</evidence>
<feature type="transmembrane region" description="Helical" evidence="8">
    <location>
        <begin position="45"/>
        <end position="63"/>
    </location>
</feature>
<evidence type="ECO:0000256" key="6">
    <source>
        <dbReference type="ARBA" id="ARBA00023136"/>
    </source>
</evidence>
<feature type="transmembrane region" description="Helical" evidence="8">
    <location>
        <begin position="190"/>
        <end position="210"/>
    </location>
</feature>
<feature type="transmembrane region" description="Helical" evidence="8">
    <location>
        <begin position="75"/>
        <end position="93"/>
    </location>
</feature>
<dbReference type="PANTHER" id="PTHR32322">
    <property type="entry name" value="INNER MEMBRANE TRANSPORTER"/>
    <property type="match status" value="1"/>
</dbReference>
<accession>A0A0G4JR07</accession>
<comment type="similarity">
    <text evidence="2">Belongs to the drug/metabolite transporter (DMT) superfamily. 10 TMS drug/metabolite exporter (DME) (TC 2.A.7.3) family.</text>
</comment>
<evidence type="ECO:0000259" key="9">
    <source>
        <dbReference type="Pfam" id="PF00892"/>
    </source>
</evidence>
<feature type="transmembrane region" description="Helical" evidence="8">
    <location>
        <begin position="132"/>
        <end position="151"/>
    </location>
</feature>
<proteinExistence type="inferred from homology"/>
<evidence type="ECO:0000256" key="4">
    <source>
        <dbReference type="ARBA" id="ARBA00022692"/>
    </source>
</evidence>
<organism evidence="10 11">
    <name type="scientific">Brenneria goodwinii</name>
    <dbReference type="NCBI Taxonomy" id="1109412"/>
    <lineage>
        <taxon>Bacteria</taxon>
        <taxon>Pseudomonadati</taxon>
        <taxon>Pseudomonadota</taxon>
        <taxon>Gammaproteobacteria</taxon>
        <taxon>Enterobacterales</taxon>
        <taxon>Pectobacteriaceae</taxon>
        <taxon>Brenneria</taxon>
    </lineage>
</organism>
<evidence type="ECO:0000256" key="2">
    <source>
        <dbReference type="ARBA" id="ARBA00009853"/>
    </source>
</evidence>
<dbReference type="InterPro" id="IPR000620">
    <property type="entry name" value="EamA_dom"/>
</dbReference>
<dbReference type="EMBL" id="CGIG01000001">
    <property type="protein sequence ID" value="CPR14362.1"/>
    <property type="molecule type" value="Genomic_DNA"/>
</dbReference>
<comment type="subcellular location">
    <subcellularLocation>
        <location evidence="1">Cell membrane</location>
        <topology evidence="1">Multi-pass membrane protein</topology>
    </subcellularLocation>
</comment>
<keyword evidence="4 8" id="KW-0812">Transmembrane</keyword>
<sequence length="317" mass="35728">MARSSAWSFPLFSWLTLILPPLFWAGNFVVGRAVRHDLTPMTLSFWRWVIALICLLPFAFWAMRRDWRRYWELRWQVLRVSVVGVAAFNSLIYVGLRTTTANNALLLNSLIPLLIVMLGACFYHQRLRMSQYIGLILSFAGVLTLVMHGNWSQWQTLVFVPGDAIVLLAMVCWALYTLWLRQLPGDLDRIGLMGVQIVLALVMLLPFYVAEYRSGLRATWGIMSFSALLYVGIFPSVIAYLLYTQAISRFGPARAGLTIHLIPVFGVVLAALFLGERLHAYHAAGIAAIVAGLICSNMKSNQEKSDFPSKVKVQSKK</sequence>
<dbReference type="OrthoDB" id="4167046at2"/>
<dbReference type="SUPFAM" id="SSF103481">
    <property type="entry name" value="Multidrug resistance efflux transporter EmrE"/>
    <property type="match status" value="2"/>
</dbReference>
<feature type="transmembrane region" description="Helical" evidence="8">
    <location>
        <begin position="255"/>
        <end position="274"/>
    </location>
</feature>
<keyword evidence="3" id="KW-1003">Cell membrane</keyword>